<dbReference type="AlphaFoldDB" id="A0A537KQ68"/>
<feature type="transmembrane region" description="Helical" evidence="5">
    <location>
        <begin position="171"/>
        <end position="188"/>
    </location>
</feature>
<evidence type="ECO:0000256" key="1">
    <source>
        <dbReference type="ARBA" id="ARBA00004141"/>
    </source>
</evidence>
<keyword evidence="4 5" id="KW-0472">Membrane</keyword>
<evidence type="ECO:0000256" key="5">
    <source>
        <dbReference type="SAM" id="Phobius"/>
    </source>
</evidence>
<protein>
    <recommendedName>
        <fullName evidence="8">Rhomboid family intramembrane serine protease</fullName>
    </recommendedName>
</protein>
<evidence type="ECO:0000256" key="3">
    <source>
        <dbReference type="ARBA" id="ARBA00022989"/>
    </source>
</evidence>
<dbReference type="SUPFAM" id="SSF144091">
    <property type="entry name" value="Rhomboid-like"/>
    <property type="match status" value="1"/>
</dbReference>
<feature type="transmembrane region" description="Helical" evidence="5">
    <location>
        <begin position="145"/>
        <end position="165"/>
    </location>
</feature>
<dbReference type="SMART" id="SM01160">
    <property type="entry name" value="DUF1751"/>
    <property type="match status" value="1"/>
</dbReference>
<dbReference type="Gene3D" id="1.20.1540.10">
    <property type="entry name" value="Rhomboid-like"/>
    <property type="match status" value="1"/>
</dbReference>
<evidence type="ECO:0000313" key="6">
    <source>
        <dbReference type="EMBL" id="TMI97901.1"/>
    </source>
</evidence>
<evidence type="ECO:0000256" key="2">
    <source>
        <dbReference type="ARBA" id="ARBA00022692"/>
    </source>
</evidence>
<feature type="transmembrane region" description="Helical" evidence="5">
    <location>
        <begin position="118"/>
        <end position="138"/>
    </location>
</feature>
<reference evidence="6 7" key="1">
    <citation type="journal article" date="2019" name="Nat. Microbiol.">
        <title>Mediterranean grassland soil C-N compound turnover is dependent on rainfall and depth, and is mediated by genomically divergent microorganisms.</title>
        <authorList>
            <person name="Diamond S."/>
            <person name="Andeer P.F."/>
            <person name="Li Z."/>
            <person name="Crits-Christoph A."/>
            <person name="Burstein D."/>
            <person name="Anantharaman K."/>
            <person name="Lane K.R."/>
            <person name="Thomas B.C."/>
            <person name="Pan C."/>
            <person name="Northen T.R."/>
            <person name="Banfield J.F."/>
        </authorList>
    </citation>
    <scope>NUCLEOTIDE SEQUENCE [LARGE SCALE GENOMIC DNA]</scope>
    <source>
        <strain evidence="6">NP_4</strain>
    </source>
</reference>
<feature type="transmembrane region" description="Helical" evidence="5">
    <location>
        <begin position="92"/>
        <end position="112"/>
    </location>
</feature>
<comment type="subcellular location">
    <subcellularLocation>
        <location evidence="1">Membrane</location>
        <topology evidence="1">Multi-pass membrane protein</topology>
    </subcellularLocation>
</comment>
<comment type="caution">
    <text evidence="6">The sequence shown here is derived from an EMBL/GenBank/DDBJ whole genome shotgun (WGS) entry which is preliminary data.</text>
</comment>
<dbReference type="GO" id="GO:0016020">
    <property type="term" value="C:membrane"/>
    <property type="evidence" value="ECO:0007669"/>
    <property type="project" value="UniProtKB-SubCell"/>
</dbReference>
<feature type="transmembrane region" description="Helical" evidence="5">
    <location>
        <begin position="21"/>
        <end position="45"/>
    </location>
</feature>
<organism evidence="6 7">
    <name type="scientific">Candidatus Segetimicrobium genomatis</name>
    <dbReference type="NCBI Taxonomy" id="2569760"/>
    <lineage>
        <taxon>Bacteria</taxon>
        <taxon>Bacillati</taxon>
        <taxon>Candidatus Sysuimicrobiota</taxon>
        <taxon>Candidatus Sysuimicrobiia</taxon>
        <taxon>Candidatus Sysuimicrobiales</taxon>
        <taxon>Candidatus Segetimicrobiaceae</taxon>
        <taxon>Candidatus Segetimicrobium</taxon>
    </lineage>
</organism>
<sequence>MRSPRAVMSQLPGDCPVTWTVLGANVLTFVVAFVGGGSLLNLAFYAPEFLLRPWTAFTYPLLGVGGIFWLLLGGYVLWMFGGSLERAWGWRGYTVFLLAVSGSSAAALWLASVLLGRGAGLAGFGMPLAAVTVAWASINPYERVLLYFALPVEARWLGVLAALFVAISQPFPLGVFALAGCGVAWWYVREGRYILVRPAHPRRRLERTERSLTLNPIAWYRRRRLQRQFMRLVKGSKEDDDDTLH</sequence>
<proteinExistence type="predicted"/>
<dbReference type="Proteomes" id="UP000319353">
    <property type="component" value="Unassembled WGS sequence"/>
</dbReference>
<evidence type="ECO:0000313" key="7">
    <source>
        <dbReference type="Proteomes" id="UP000319353"/>
    </source>
</evidence>
<dbReference type="InterPro" id="IPR035952">
    <property type="entry name" value="Rhomboid-like_sf"/>
</dbReference>
<accession>A0A537KQ68</accession>
<keyword evidence="2 5" id="KW-0812">Transmembrane</keyword>
<feature type="transmembrane region" description="Helical" evidence="5">
    <location>
        <begin position="57"/>
        <end position="80"/>
    </location>
</feature>
<dbReference type="EMBL" id="VBAL01000193">
    <property type="protein sequence ID" value="TMI97901.1"/>
    <property type="molecule type" value="Genomic_DNA"/>
</dbReference>
<keyword evidence="3 5" id="KW-1133">Transmembrane helix</keyword>
<gene>
    <name evidence="6" type="ORF">E6H01_12900</name>
</gene>
<evidence type="ECO:0000256" key="4">
    <source>
        <dbReference type="ARBA" id="ARBA00023136"/>
    </source>
</evidence>
<name>A0A537KQ68_9BACT</name>
<evidence type="ECO:0008006" key="8">
    <source>
        <dbReference type="Google" id="ProtNLM"/>
    </source>
</evidence>